<protein>
    <recommendedName>
        <fullName evidence="6 7">6-phosphogluconolactonase</fullName>
        <shortName evidence="7">6PGL</shortName>
        <ecNumber evidence="5 7">3.1.1.31</ecNumber>
    </recommendedName>
</protein>
<evidence type="ECO:0000256" key="5">
    <source>
        <dbReference type="ARBA" id="ARBA00013198"/>
    </source>
</evidence>
<evidence type="ECO:0000256" key="3">
    <source>
        <dbReference type="ARBA" id="ARBA00004961"/>
    </source>
</evidence>
<dbReference type="GO" id="GO:0017057">
    <property type="term" value="F:6-phosphogluconolactonase activity"/>
    <property type="evidence" value="ECO:0007669"/>
    <property type="project" value="UniProtKB-UniRule"/>
</dbReference>
<dbReference type="GO" id="GO:0005975">
    <property type="term" value="P:carbohydrate metabolic process"/>
    <property type="evidence" value="ECO:0007669"/>
    <property type="project" value="UniProtKB-UniRule"/>
</dbReference>
<evidence type="ECO:0000256" key="1">
    <source>
        <dbReference type="ARBA" id="ARBA00000832"/>
    </source>
</evidence>
<dbReference type="InterPro" id="IPR037171">
    <property type="entry name" value="NagB/RpiA_transferase-like"/>
</dbReference>
<dbReference type="UniPathway" id="UPA00115">
    <property type="reaction ID" value="UER00409"/>
</dbReference>
<gene>
    <name evidence="7 9" type="primary">pgl</name>
    <name evidence="9" type="ORF">ENJ51_02440</name>
</gene>
<dbReference type="NCBIfam" id="TIGR01198">
    <property type="entry name" value="pgl"/>
    <property type="match status" value="1"/>
</dbReference>
<dbReference type="EMBL" id="DRMS01000096">
    <property type="protein sequence ID" value="HFC91654.1"/>
    <property type="molecule type" value="Genomic_DNA"/>
</dbReference>
<evidence type="ECO:0000313" key="9">
    <source>
        <dbReference type="EMBL" id="HFC91654.1"/>
    </source>
</evidence>
<dbReference type="InterPro" id="IPR039104">
    <property type="entry name" value="6PGL"/>
</dbReference>
<evidence type="ECO:0000256" key="7">
    <source>
        <dbReference type="RuleBase" id="RU365095"/>
    </source>
</evidence>
<feature type="domain" description="Glucosamine/galactosamine-6-phosphate isomerase" evidence="8">
    <location>
        <begin position="14"/>
        <end position="219"/>
    </location>
</feature>
<keyword evidence="7 9" id="KW-0378">Hydrolase</keyword>
<reference evidence="9" key="1">
    <citation type="journal article" date="2020" name="mSystems">
        <title>Genome- and Community-Level Interaction Insights into Carbon Utilization and Element Cycling Functions of Hydrothermarchaeota in Hydrothermal Sediment.</title>
        <authorList>
            <person name="Zhou Z."/>
            <person name="Liu Y."/>
            <person name="Xu W."/>
            <person name="Pan J."/>
            <person name="Luo Z.H."/>
            <person name="Li M."/>
        </authorList>
    </citation>
    <scope>NUCLEOTIDE SEQUENCE [LARGE SCALE GENOMIC DNA]</scope>
    <source>
        <strain evidence="9">HyVt-493</strain>
    </source>
</reference>
<proteinExistence type="inferred from homology"/>
<comment type="catalytic activity">
    <reaction evidence="1 7">
        <text>6-phospho-D-glucono-1,5-lactone + H2O = 6-phospho-D-gluconate + H(+)</text>
        <dbReference type="Rhea" id="RHEA:12556"/>
        <dbReference type="ChEBI" id="CHEBI:15377"/>
        <dbReference type="ChEBI" id="CHEBI:15378"/>
        <dbReference type="ChEBI" id="CHEBI:57955"/>
        <dbReference type="ChEBI" id="CHEBI:58759"/>
        <dbReference type="EC" id="3.1.1.31"/>
    </reaction>
</comment>
<accession>A0A7V2WUC6</accession>
<dbReference type="EC" id="3.1.1.31" evidence="5 7"/>
<dbReference type="PANTHER" id="PTHR11054">
    <property type="entry name" value="6-PHOSPHOGLUCONOLACTONASE"/>
    <property type="match status" value="1"/>
</dbReference>
<organism evidence="9">
    <name type="scientific">Leucothrix mucor</name>
    <dbReference type="NCBI Taxonomy" id="45248"/>
    <lineage>
        <taxon>Bacteria</taxon>
        <taxon>Pseudomonadati</taxon>
        <taxon>Pseudomonadota</taxon>
        <taxon>Gammaproteobacteria</taxon>
        <taxon>Thiotrichales</taxon>
        <taxon>Thiotrichaceae</taxon>
        <taxon>Leucothrix</taxon>
    </lineage>
</organism>
<evidence type="ECO:0000256" key="6">
    <source>
        <dbReference type="ARBA" id="ARBA00020337"/>
    </source>
</evidence>
<comment type="similarity">
    <text evidence="4 7">Belongs to the glucosamine/galactosamine-6-phosphate isomerase family. 6-phosphogluconolactonase subfamily.</text>
</comment>
<name>A0A7V2WUC6_LEUMU</name>
<dbReference type="Gene3D" id="3.40.50.1360">
    <property type="match status" value="1"/>
</dbReference>
<dbReference type="InterPro" id="IPR005900">
    <property type="entry name" value="6-phosphogluconolactonase_DevB"/>
</dbReference>
<evidence type="ECO:0000256" key="4">
    <source>
        <dbReference type="ARBA" id="ARBA00010662"/>
    </source>
</evidence>
<dbReference type="Proteomes" id="UP000885750">
    <property type="component" value="Unassembled WGS sequence"/>
</dbReference>
<comment type="caution">
    <text evidence="9">The sequence shown here is derived from an EMBL/GenBank/DDBJ whole genome shotgun (WGS) entry which is preliminary data.</text>
</comment>
<evidence type="ECO:0000256" key="2">
    <source>
        <dbReference type="ARBA" id="ARBA00002681"/>
    </source>
</evidence>
<dbReference type="CDD" id="cd01400">
    <property type="entry name" value="6PGL"/>
    <property type="match status" value="1"/>
</dbReference>
<dbReference type="PANTHER" id="PTHR11054:SF0">
    <property type="entry name" value="6-PHOSPHOGLUCONOLACTONASE"/>
    <property type="match status" value="1"/>
</dbReference>
<dbReference type="SUPFAM" id="SSF100950">
    <property type="entry name" value="NagB/RpiA/CoA transferase-like"/>
    <property type="match status" value="1"/>
</dbReference>
<dbReference type="AlphaFoldDB" id="A0A7V2WUC6"/>
<comment type="pathway">
    <text evidence="3 7">Carbohydrate degradation; pentose phosphate pathway; D-ribulose 5-phosphate from D-glucose 6-phosphate (oxidative stage): step 2/3.</text>
</comment>
<comment type="function">
    <text evidence="2 7">Hydrolysis of 6-phosphogluconolactone to 6-phosphogluconate.</text>
</comment>
<dbReference type="Pfam" id="PF01182">
    <property type="entry name" value="Glucosamine_iso"/>
    <property type="match status" value="1"/>
</dbReference>
<sequence length="229" mass="25142">MGANKINNWQVKSTTEEVALLARDIILDKAQQAIHARGIFKIVLAGGTTPKRLYELLAKESCHWGLWRIYLGDERCLAKNDSERNSHMIQQSLLNKIDFPHKNIHFIPAELGAVKAAAEYEQMVHPALPFDLVILGMGEDGHTASLFPKHKHNASELVHAVSNAPKPPTDRVSMSAASLSQTRTLLRIITGASKSPSVNLWRKGEDLPIATITSTGEDVILLDQSAANS</sequence>
<evidence type="ECO:0000259" key="8">
    <source>
        <dbReference type="Pfam" id="PF01182"/>
    </source>
</evidence>
<dbReference type="GO" id="GO:0006098">
    <property type="term" value="P:pentose-phosphate shunt"/>
    <property type="evidence" value="ECO:0007669"/>
    <property type="project" value="UniProtKB-UniPathway"/>
</dbReference>
<dbReference type="InterPro" id="IPR006148">
    <property type="entry name" value="Glc/Gal-6P_isomerase"/>
</dbReference>